<sequence length="91" mass="10537">MQARREKNMFYNCDETYFIGHKCKNRTLYLMMSEEEEQNHTEPALIEPQQPEVHEEEENEAEASVNAMTTPNSASTFRLKGCLGKSLYISS</sequence>
<organism evidence="2 3">
    <name type="scientific">Lithospermum erythrorhizon</name>
    <name type="common">Purple gromwell</name>
    <name type="synonym">Lithospermum officinale var. erythrorhizon</name>
    <dbReference type="NCBI Taxonomy" id="34254"/>
    <lineage>
        <taxon>Eukaryota</taxon>
        <taxon>Viridiplantae</taxon>
        <taxon>Streptophyta</taxon>
        <taxon>Embryophyta</taxon>
        <taxon>Tracheophyta</taxon>
        <taxon>Spermatophyta</taxon>
        <taxon>Magnoliopsida</taxon>
        <taxon>eudicotyledons</taxon>
        <taxon>Gunneridae</taxon>
        <taxon>Pentapetalae</taxon>
        <taxon>asterids</taxon>
        <taxon>lamiids</taxon>
        <taxon>Boraginales</taxon>
        <taxon>Boraginaceae</taxon>
        <taxon>Boraginoideae</taxon>
        <taxon>Lithospermeae</taxon>
        <taxon>Lithospermum</taxon>
    </lineage>
</organism>
<dbReference type="Proteomes" id="UP001454036">
    <property type="component" value="Unassembled WGS sequence"/>
</dbReference>
<name>A0AAV3R0D8_LITER</name>
<reference evidence="2 3" key="1">
    <citation type="submission" date="2024-01" db="EMBL/GenBank/DDBJ databases">
        <title>The complete chloroplast genome sequence of Lithospermum erythrorhizon: insights into the phylogenetic relationship among Boraginaceae species and the maternal lineages of purple gromwells.</title>
        <authorList>
            <person name="Okada T."/>
            <person name="Watanabe K."/>
        </authorList>
    </citation>
    <scope>NUCLEOTIDE SEQUENCE [LARGE SCALE GENOMIC DNA]</scope>
</reference>
<dbReference type="AlphaFoldDB" id="A0AAV3R0D8"/>
<evidence type="ECO:0000256" key="1">
    <source>
        <dbReference type="SAM" id="MobiDB-lite"/>
    </source>
</evidence>
<evidence type="ECO:0000313" key="2">
    <source>
        <dbReference type="EMBL" id="GAA0167802.1"/>
    </source>
</evidence>
<evidence type="ECO:0000313" key="3">
    <source>
        <dbReference type="Proteomes" id="UP001454036"/>
    </source>
</evidence>
<accession>A0AAV3R0D8</accession>
<keyword evidence="3" id="KW-1185">Reference proteome</keyword>
<feature type="region of interest" description="Disordered" evidence="1">
    <location>
        <begin position="34"/>
        <end position="70"/>
    </location>
</feature>
<dbReference type="EMBL" id="BAABME010023326">
    <property type="protein sequence ID" value="GAA0167802.1"/>
    <property type="molecule type" value="Genomic_DNA"/>
</dbReference>
<proteinExistence type="predicted"/>
<protein>
    <submittedName>
        <fullName evidence="2">Uncharacterized protein</fullName>
    </submittedName>
</protein>
<comment type="caution">
    <text evidence="2">The sequence shown here is derived from an EMBL/GenBank/DDBJ whole genome shotgun (WGS) entry which is preliminary data.</text>
</comment>
<gene>
    <name evidence="2" type="ORF">LIER_40451</name>
</gene>